<evidence type="ECO:0000313" key="3">
    <source>
        <dbReference type="Proteomes" id="UP000193118"/>
    </source>
</evidence>
<name>A0A1X3DFH3_9NEIS</name>
<evidence type="ECO:0000256" key="1">
    <source>
        <dbReference type="SAM" id="Phobius"/>
    </source>
</evidence>
<keyword evidence="1" id="KW-0812">Transmembrane</keyword>
<keyword evidence="3" id="KW-1185">Reference proteome</keyword>
<keyword evidence="1" id="KW-0472">Membrane</keyword>
<proteinExistence type="predicted"/>
<dbReference type="STRING" id="194197.BWD09_01515"/>
<organism evidence="2 3">
    <name type="scientific">Neisseria dentiae</name>
    <dbReference type="NCBI Taxonomy" id="194197"/>
    <lineage>
        <taxon>Bacteria</taxon>
        <taxon>Pseudomonadati</taxon>
        <taxon>Pseudomonadota</taxon>
        <taxon>Betaproteobacteria</taxon>
        <taxon>Neisseriales</taxon>
        <taxon>Neisseriaceae</taxon>
        <taxon>Neisseria</taxon>
    </lineage>
</organism>
<feature type="transmembrane region" description="Helical" evidence="1">
    <location>
        <begin position="68"/>
        <end position="100"/>
    </location>
</feature>
<keyword evidence="1" id="KW-1133">Transmembrane helix</keyword>
<sequence>MSNNVIEHNSPSPGDSLRTYTIIIYALYALSLVNGVTALVGVIMAYLKRDEMAGTVYHSHAQYLIKTFWYTLLGMLIGWITMFIFIGFAVILAASVWFIYRMVAGFIKLLDNQPVSPDGWL</sequence>
<feature type="transmembrane region" description="Helical" evidence="1">
    <location>
        <begin position="20"/>
        <end position="47"/>
    </location>
</feature>
<evidence type="ECO:0008006" key="4">
    <source>
        <dbReference type="Google" id="ProtNLM"/>
    </source>
</evidence>
<dbReference type="AlphaFoldDB" id="A0A1X3DFH3"/>
<evidence type="ECO:0000313" key="2">
    <source>
        <dbReference type="EMBL" id="OSI18482.1"/>
    </source>
</evidence>
<reference evidence="3" key="1">
    <citation type="submission" date="2017-01" db="EMBL/GenBank/DDBJ databases">
        <authorList>
            <person name="Wolfgang W.J."/>
            <person name="Cole J."/>
            <person name="Wroblewski D."/>
            <person name="Mcginnis J."/>
            <person name="Musser K.A."/>
        </authorList>
    </citation>
    <scope>NUCLEOTIDE SEQUENCE [LARGE SCALE GENOMIC DNA]</scope>
    <source>
        <strain evidence="3">DSM 19151</strain>
    </source>
</reference>
<dbReference type="EMBL" id="MTBO01000002">
    <property type="protein sequence ID" value="OSI18482.1"/>
    <property type="molecule type" value="Genomic_DNA"/>
</dbReference>
<accession>A0A1X3DFH3</accession>
<dbReference type="RefSeq" id="WP_174222534.1">
    <property type="nucleotide sequence ID" value="NZ_CAUJPZ010000008.1"/>
</dbReference>
<dbReference type="GeneID" id="94579959"/>
<dbReference type="Proteomes" id="UP000193118">
    <property type="component" value="Unassembled WGS sequence"/>
</dbReference>
<comment type="caution">
    <text evidence="2">The sequence shown here is derived from an EMBL/GenBank/DDBJ whole genome shotgun (WGS) entry which is preliminary data.</text>
</comment>
<protein>
    <recommendedName>
        <fullName evidence="4">DUF4870 domain-containing protein</fullName>
    </recommendedName>
</protein>
<gene>
    <name evidence="2" type="ORF">BWD09_01515</name>
</gene>